<dbReference type="SUPFAM" id="SSF103481">
    <property type="entry name" value="Multidrug resistance efflux transporter EmrE"/>
    <property type="match status" value="1"/>
</dbReference>
<dbReference type="InterPro" id="IPR009262">
    <property type="entry name" value="SLC35_F1/F2/F6"/>
</dbReference>
<comment type="similarity">
    <text evidence="2">Belongs to the SLC35F solute transporter family.</text>
</comment>
<evidence type="ECO:0000256" key="2">
    <source>
        <dbReference type="ARBA" id="ARBA00007863"/>
    </source>
</evidence>
<dbReference type="PANTHER" id="PTHR14233:SF4">
    <property type="entry name" value="SOLUTE CARRIER FAMILY 35 MEMBER F2"/>
    <property type="match status" value="1"/>
</dbReference>
<sequence>MLNWSGAIVGMYLLFAVSMFIFYAMVAYVMQKTSALMFNLSILTADFYTLMFGIFFFKEKFHYFYFISFIIITLGSVIYAFHDTERLEPNEQRKLCPCCFMCCCCLGNDEDSSAQGSINMSQISSVAPTTGVTSLCNSSPTIITQCPSGCENPSTIIPQYPTTSSNMRYCPVHGFRPLTIPTHSPRTLDISRC</sequence>
<keyword evidence="3" id="KW-0813">Transport</keyword>
<reference evidence="9 10" key="1">
    <citation type="submission" date="2024-08" db="EMBL/GenBank/DDBJ databases">
        <title>Gnathostoma spinigerum genome.</title>
        <authorList>
            <person name="Gonzalez-Bertolin B."/>
            <person name="Monzon S."/>
            <person name="Zaballos A."/>
            <person name="Jimenez P."/>
            <person name="Dekumyoy P."/>
            <person name="Varona S."/>
            <person name="Cuesta I."/>
            <person name="Sumanam S."/>
            <person name="Adisakwattana P."/>
            <person name="Gasser R.B."/>
            <person name="Hernandez-Gonzalez A."/>
            <person name="Young N.D."/>
            <person name="Perteguer M.J."/>
        </authorList>
    </citation>
    <scope>NUCLEOTIDE SEQUENCE [LARGE SCALE GENOMIC DNA]</scope>
    <source>
        <strain evidence="9">AL3</strain>
        <tissue evidence="9">Liver</tissue>
    </source>
</reference>
<dbReference type="AlphaFoldDB" id="A0ABD6EYJ5"/>
<feature type="transmembrane region" description="Helical" evidence="8">
    <location>
        <begin position="63"/>
        <end position="81"/>
    </location>
</feature>
<feature type="transmembrane region" description="Helical" evidence="8">
    <location>
        <begin position="6"/>
        <end position="29"/>
    </location>
</feature>
<feature type="transmembrane region" description="Helical" evidence="8">
    <location>
        <begin position="36"/>
        <end position="57"/>
    </location>
</feature>
<name>A0ABD6EYJ5_9BILA</name>
<evidence type="ECO:0000256" key="6">
    <source>
        <dbReference type="ARBA" id="ARBA00023136"/>
    </source>
</evidence>
<evidence type="ECO:0000256" key="4">
    <source>
        <dbReference type="ARBA" id="ARBA00022692"/>
    </source>
</evidence>
<evidence type="ECO:0000256" key="8">
    <source>
        <dbReference type="SAM" id="Phobius"/>
    </source>
</evidence>
<dbReference type="Proteomes" id="UP001608902">
    <property type="component" value="Unassembled WGS sequence"/>
</dbReference>
<organism evidence="9 10">
    <name type="scientific">Gnathostoma spinigerum</name>
    <dbReference type="NCBI Taxonomy" id="75299"/>
    <lineage>
        <taxon>Eukaryota</taxon>
        <taxon>Metazoa</taxon>
        <taxon>Ecdysozoa</taxon>
        <taxon>Nematoda</taxon>
        <taxon>Chromadorea</taxon>
        <taxon>Rhabditida</taxon>
        <taxon>Spirurina</taxon>
        <taxon>Gnathostomatomorpha</taxon>
        <taxon>Gnathostomatoidea</taxon>
        <taxon>Gnathostomatidae</taxon>
        <taxon>Gnathostoma</taxon>
    </lineage>
</organism>
<comment type="function">
    <text evidence="7">Putative solute transporter.</text>
</comment>
<keyword evidence="6 8" id="KW-0472">Membrane</keyword>
<comment type="caution">
    <text evidence="9">The sequence shown here is derived from an EMBL/GenBank/DDBJ whole genome shotgun (WGS) entry which is preliminary data.</text>
</comment>
<dbReference type="EMBL" id="JBGFUD010011458">
    <property type="protein sequence ID" value="MFH4983214.1"/>
    <property type="molecule type" value="Genomic_DNA"/>
</dbReference>
<dbReference type="InterPro" id="IPR037185">
    <property type="entry name" value="EmrE-like"/>
</dbReference>
<dbReference type="InterPro" id="IPR052221">
    <property type="entry name" value="SLC35F_Transporter"/>
</dbReference>
<accession>A0ABD6EYJ5</accession>
<evidence type="ECO:0000256" key="5">
    <source>
        <dbReference type="ARBA" id="ARBA00022989"/>
    </source>
</evidence>
<keyword evidence="10" id="KW-1185">Reference proteome</keyword>
<dbReference type="PANTHER" id="PTHR14233">
    <property type="entry name" value="DUF914-RELATED"/>
    <property type="match status" value="1"/>
</dbReference>
<dbReference type="GO" id="GO:0016020">
    <property type="term" value="C:membrane"/>
    <property type="evidence" value="ECO:0007669"/>
    <property type="project" value="UniProtKB-SubCell"/>
</dbReference>
<evidence type="ECO:0000256" key="3">
    <source>
        <dbReference type="ARBA" id="ARBA00022448"/>
    </source>
</evidence>
<dbReference type="Pfam" id="PF06027">
    <property type="entry name" value="SLC35F"/>
    <property type="match status" value="1"/>
</dbReference>
<protein>
    <submittedName>
        <fullName evidence="9">Uncharacterized protein</fullName>
    </submittedName>
</protein>
<proteinExistence type="inferred from homology"/>
<keyword evidence="5 8" id="KW-1133">Transmembrane helix</keyword>
<evidence type="ECO:0000256" key="1">
    <source>
        <dbReference type="ARBA" id="ARBA00004141"/>
    </source>
</evidence>
<gene>
    <name evidence="9" type="ORF">AB6A40_009923</name>
</gene>
<evidence type="ECO:0000313" key="10">
    <source>
        <dbReference type="Proteomes" id="UP001608902"/>
    </source>
</evidence>
<comment type="subcellular location">
    <subcellularLocation>
        <location evidence="1">Membrane</location>
        <topology evidence="1">Multi-pass membrane protein</topology>
    </subcellularLocation>
</comment>
<keyword evidence="4 8" id="KW-0812">Transmembrane</keyword>
<evidence type="ECO:0000313" key="9">
    <source>
        <dbReference type="EMBL" id="MFH4983214.1"/>
    </source>
</evidence>
<evidence type="ECO:0000256" key="7">
    <source>
        <dbReference type="ARBA" id="ARBA00037727"/>
    </source>
</evidence>